<dbReference type="PANTHER" id="PTHR42713">
    <property type="entry name" value="HISTIDINE KINASE-RELATED"/>
    <property type="match status" value="1"/>
</dbReference>
<dbReference type="RefSeq" id="WP_258385487.1">
    <property type="nucleotide sequence ID" value="NZ_CP091430.1"/>
</dbReference>
<dbReference type="CDD" id="cd17536">
    <property type="entry name" value="REC_YesN-like"/>
    <property type="match status" value="1"/>
</dbReference>
<keyword evidence="4" id="KW-0902">Two-component regulatory system</keyword>
<name>A0ABY5SAS4_9BACL</name>
<dbReference type="PANTHER" id="PTHR42713:SF3">
    <property type="entry name" value="TRANSCRIPTIONAL REGULATORY PROTEIN HPTR"/>
    <property type="match status" value="1"/>
</dbReference>
<dbReference type="EMBL" id="CP091430">
    <property type="protein sequence ID" value="UVI29398.1"/>
    <property type="molecule type" value="Genomic_DNA"/>
</dbReference>
<dbReference type="InterPro" id="IPR018062">
    <property type="entry name" value="HTH_AraC-typ_CS"/>
</dbReference>
<keyword evidence="12" id="KW-1185">Reference proteome</keyword>
<evidence type="ECO:0000256" key="3">
    <source>
        <dbReference type="ARBA" id="ARBA00022553"/>
    </source>
</evidence>
<dbReference type="InterPro" id="IPR018060">
    <property type="entry name" value="HTH_AraC"/>
</dbReference>
<keyword evidence="6" id="KW-0238">DNA-binding</keyword>
<dbReference type="InterPro" id="IPR051552">
    <property type="entry name" value="HptR"/>
</dbReference>
<dbReference type="SMART" id="SM00342">
    <property type="entry name" value="HTH_ARAC"/>
    <property type="match status" value="1"/>
</dbReference>
<feature type="domain" description="Response regulatory" evidence="10">
    <location>
        <begin position="3"/>
        <end position="120"/>
    </location>
</feature>
<evidence type="ECO:0000256" key="7">
    <source>
        <dbReference type="ARBA" id="ARBA00023163"/>
    </source>
</evidence>
<reference evidence="11" key="1">
    <citation type="submission" date="2022-01" db="EMBL/GenBank/DDBJ databases">
        <title>Paenibacillus spongiae sp. nov., isolated from marine sponge.</title>
        <authorList>
            <person name="Li Z."/>
            <person name="Zhang M."/>
        </authorList>
    </citation>
    <scope>NUCLEOTIDE SEQUENCE</scope>
    <source>
        <strain evidence="11">PHS-Z3</strain>
    </source>
</reference>
<dbReference type="InterPro" id="IPR011006">
    <property type="entry name" value="CheY-like_superfamily"/>
</dbReference>
<keyword evidence="2" id="KW-0963">Cytoplasm</keyword>
<feature type="modified residue" description="4-aspartylphosphate" evidence="8">
    <location>
        <position position="55"/>
    </location>
</feature>
<keyword evidence="5" id="KW-0805">Transcription regulation</keyword>
<dbReference type="PRINTS" id="PR00032">
    <property type="entry name" value="HTHARAC"/>
</dbReference>
<evidence type="ECO:0000256" key="6">
    <source>
        <dbReference type="ARBA" id="ARBA00023125"/>
    </source>
</evidence>
<dbReference type="Gene3D" id="1.10.10.60">
    <property type="entry name" value="Homeodomain-like"/>
    <property type="match status" value="2"/>
</dbReference>
<dbReference type="SUPFAM" id="SSF46689">
    <property type="entry name" value="Homeodomain-like"/>
    <property type="match status" value="2"/>
</dbReference>
<evidence type="ECO:0000259" key="10">
    <source>
        <dbReference type="PROSITE" id="PS50110"/>
    </source>
</evidence>
<dbReference type="Pfam" id="PF12833">
    <property type="entry name" value="HTH_18"/>
    <property type="match status" value="1"/>
</dbReference>
<dbReference type="SUPFAM" id="SSF52172">
    <property type="entry name" value="CheY-like"/>
    <property type="match status" value="1"/>
</dbReference>
<sequence>MYKVLIADDERMVRLNLRTMIERDSERFTVVQEAKDGEQALRMCIDIKPDLLITDIRMPELNGLDLIRSLSAHNLEFESLVVSGYDDFEYARNAFRFGVTDYLLKPIDKPYFLDVLHKIDGRLSKRTGQMGAFKDWLWSWKTYAEQTAESLWRLDEKEIERELERIRSVVKPGRGQVDPETVKQIEYYLVVLSCALQEANKSGLQLPDLKPIERIFDASALYETVRSRLTGLLRHIRETRNWWSYNRLMRNVKAYLEEHYAQPDLSLKEAASSFELSPNYFGNMFKKETGMSFNQYVTRIRMDKAMVLLRNPSVKLYEVGETVGFDDYTYFSKTFKKHTGSSPSDFRKYGGVVNEELP</sequence>
<evidence type="ECO:0000256" key="2">
    <source>
        <dbReference type="ARBA" id="ARBA00022490"/>
    </source>
</evidence>
<evidence type="ECO:0000259" key="9">
    <source>
        <dbReference type="PROSITE" id="PS01124"/>
    </source>
</evidence>
<accession>A0ABY5SAS4</accession>
<evidence type="ECO:0000313" key="12">
    <source>
        <dbReference type="Proteomes" id="UP001057877"/>
    </source>
</evidence>
<protein>
    <submittedName>
        <fullName evidence="11">Response regulator</fullName>
    </submittedName>
</protein>
<dbReference type="PROSITE" id="PS50110">
    <property type="entry name" value="RESPONSE_REGULATORY"/>
    <property type="match status" value="1"/>
</dbReference>
<dbReference type="InterPro" id="IPR020449">
    <property type="entry name" value="Tscrpt_reg_AraC-type_HTH"/>
</dbReference>
<evidence type="ECO:0000256" key="5">
    <source>
        <dbReference type="ARBA" id="ARBA00023015"/>
    </source>
</evidence>
<dbReference type="Pfam" id="PF00072">
    <property type="entry name" value="Response_reg"/>
    <property type="match status" value="1"/>
</dbReference>
<keyword evidence="3 8" id="KW-0597">Phosphoprotein</keyword>
<evidence type="ECO:0000313" key="11">
    <source>
        <dbReference type="EMBL" id="UVI29398.1"/>
    </source>
</evidence>
<dbReference type="PROSITE" id="PS00041">
    <property type="entry name" value="HTH_ARAC_FAMILY_1"/>
    <property type="match status" value="1"/>
</dbReference>
<proteinExistence type="predicted"/>
<dbReference type="Proteomes" id="UP001057877">
    <property type="component" value="Chromosome"/>
</dbReference>
<gene>
    <name evidence="11" type="ORF">L1F29_28915</name>
</gene>
<dbReference type="InterPro" id="IPR009057">
    <property type="entry name" value="Homeodomain-like_sf"/>
</dbReference>
<evidence type="ECO:0000256" key="4">
    <source>
        <dbReference type="ARBA" id="ARBA00023012"/>
    </source>
</evidence>
<organism evidence="11 12">
    <name type="scientific">Paenibacillus spongiae</name>
    <dbReference type="NCBI Taxonomy" id="2909671"/>
    <lineage>
        <taxon>Bacteria</taxon>
        <taxon>Bacillati</taxon>
        <taxon>Bacillota</taxon>
        <taxon>Bacilli</taxon>
        <taxon>Bacillales</taxon>
        <taxon>Paenibacillaceae</taxon>
        <taxon>Paenibacillus</taxon>
    </lineage>
</organism>
<dbReference type="Gene3D" id="3.40.50.2300">
    <property type="match status" value="1"/>
</dbReference>
<feature type="domain" description="HTH araC/xylS-type" evidence="9">
    <location>
        <begin position="250"/>
        <end position="349"/>
    </location>
</feature>
<comment type="subcellular location">
    <subcellularLocation>
        <location evidence="1">Cytoplasm</location>
    </subcellularLocation>
</comment>
<dbReference type="InterPro" id="IPR001789">
    <property type="entry name" value="Sig_transdc_resp-reg_receiver"/>
</dbReference>
<dbReference type="PROSITE" id="PS01124">
    <property type="entry name" value="HTH_ARAC_FAMILY_2"/>
    <property type="match status" value="1"/>
</dbReference>
<evidence type="ECO:0000256" key="8">
    <source>
        <dbReference type="PROSITE-ProRule" id="PRU00169"/>
    </source>
</evidence>
<dbReference type="SMART" id="SM00448">
    <property type="entry name" value="REC"/>
    <property type="match status" value="1"/>
</dbReference>
<keyword evidence="7" id="KW-0804">Transcription</keyword>
<evidence type="ECO:0000256" key="1">
    <source>
        <dbReference type="ARBA" id="ARBA00004496"/>
    </source>
</evidence>